<dbReference type="Proteomes" id="UP001314170">
    <property type="component" value="Unassembled WGS sequence"/>
</dbReference>
<keyword evidence="2" id="KW-1185">Reference proteome</keyword>
<name>A0AAV1SUT8_9ROSI</name>
<evidence type="ECO:0000313" key="1">
    <source>
        <dbReference type="EMBL" id="CAK7356339.1"/>
    </source>
</evidence>
<comment type="caution">
    <text evidence="1">The sequence shown here is derived from an EMBL/GenBank/DDBJ whole genome shotgun (WGS) entry which is preliminary data.</text>
</comment>
<gene>
    <name evidence="1" type="ORF">DCAF_LOCUS26610</name>
</gene>
<evidence type="ECO:0000313" key="2">
    <source>
        <dbReference type="Proteomes" id="UP001314170"/>
    </source>
</evidence>
<sequence length="301" mass="33395">MVGQMGKEPKTVKSVIALLLVLEELGSPGLIRLVQAHSNDTIEALFKEGLLCLECLRPNAIEPSSDDIPVLASLFDEPMNRRFFHYHREFMYKRHMDIMEAVCGKIFGETAALEADASDMELVVRPFGEETSALFPAQTLVRGSPSRQGSGSAPWQSGMIASKEDAIAQSMGQKMVADDTPTHKTPVKSSLNPNASEFFLEQVPEAARTMFLTFSSGSPLSRQEITHFFTSNWGIIVKDVSIEKVRKGVSPLFGKVIFTTSLVIPRILGGRNIAKFMVNGRHLWLRSFTPQRRKSEGNRPI</sequence>
<protein>
    <submittedName>
        <fullName evidence="1">Uncharacterized protein</fullName>
    </submittedName>
</protein>
<dbReference type="AlphaFoldDB" id="A0AAV1SUT8"/>
<dbReference type="EMBL" id="CAWUPB010001197">
    <property type="protein sequence ID" value="CAK7356339.1"/>
    <property type="molecule type" value="Genomic_DNA"/>
</dbReference>
<reference evidence="1 2" key="1">
    <citation type="submission" date="2024-01" db="EMBL/GenBank/DDBJ databases">
        <authorList>
            <person name="Waweru B."/>
        </authorList>
    </citation>
    <scope>NUCLEOTIDE SEQUENCE [LARGE SCALE GENOMIC DNA]</scope>
</reference>
<accession>A0AAV1SUT8</accession>
<dbReference type="PANTHER" id="PTHR33527:SF53">
    <property type="entry name" value="OS10G0561000 PROTEIN"/>
    <property type="match status" value="1"/>
</dbReference>
<dbReference type="PANTHER" id="PTHR33527">
    <property type="entry name" value="OS07G0274300 PROTEIN"/>
    <property type="match status" value="1"/>
</dbReference>
<proteinExistence type="predicted"/>
<organism evidence="1 2">
    <name type="scientific">Dovyalis caffra</name>
    <dbReference type="NCBI Taxonomy" id="77055"/>
    <lineage>
        <taxon>Eukaryota</taxon>
        <taxon>Viridiplantae</taxon>
        <taxon>Streptophyta</taxon>
        <taxon>Embryophyta</taxon>
        <taxon>Tracheophyta</taxon>
        <taxon>Spermatophyta</taxon>
        <taxon>Magnoliopsida</taxon>
        <taxon>eudicotyledons</taxon>
        <taxon>Gunneridae</taxon>
        <taxon>Pentapetalae</taxon>
        <taxon>rosids</taxon>
        <taxon>fabids</taxon>
        <taxon>Malpighiales</taxon>
        <taxon>Salicaceae</taxon>
        <taxon>Flacourtieae</taxon>
        <taxon>Dovyalis</taxon>
    </lineage>
</organism>